<keyword evidence="4" id="KW-1185">Reference proteome</keyword>
<dbReference type="GO" id="GO:0016717">
    <property type="term" value="F:oxidoreductase activity, acting on paired donors, with oxidation of a pair of donors resulting in the reduction of molecular oxygen to two molecules of water"/>
    <property type="evidence" value="ECO:0007669"/>
    <property type="project" value="TreeGrafter"/>
</dbReference>
<evidence type="ECO:0000313" key="3">
    <source>
        <dbReference type="EMBL" id="NGP75778.1"/>
    </source>
</evidence>
<dbReference type="InterPro" id="IPR005804">
    <property type="entry name" value="FA_desaturase_dom"/>
</dbReference>
<dbReference type="PIRSF" id="PIRSF015921">
    <property type="entry name" value="FA_sphinglp_des"/>
    <property type="match status" value="1"/>
</dbReference>
<dbReference type="GO" id="GO:0016020">
    <property type="term" value="C:membrane"/>
    <property type="evidence" value="ECO:0007669"/>
    <property type="project" value="TreeGrafter"/>
</dbReference>
<reference evidence="3 4" key="1">
    <citation type="submission" date="2020-02" db="EMBL/GenBank/DDBJ databases">
        <title>Balneolaceae bacterium YR4-1, complete genome.</title>
        <authorList>
            <person name="Li Y."/>
            <person name="Wu S."/>
        </authorList>
    </citation>
    <scope>NUCLEOTIDE SEQUENCE [LARGE SCALE GENOMIC DNA]</scope>
    <source>
        <strain evidence="3 4">YR4-1</strain>
    </source>
</reference>
<dbReference type="SUPFAM" id="SSF160544">
    <property type="entry name" value="EscU C-terminal domain-like"/>
    <property type="match status" value="1"/>
</dbReference>
<dbReference type="Proteomes" id="UP000473278">
    <property type="component" value="Unassembled WGS sequence"/>
</dbReference>
<gene>
    <name evidence="3" type="ORF">G3570_03985</name>
</gene>
<feature type="transmembrane region" description="Helical" evidence="1">
    <location>
        <begin position="66"/>
        <end position="87"/>
    </location>
</feature>
<dbReference type="InterPro" id="IPR029025">
    <property type="entry name" value="T3SS_substrate_exporter_C"/>
</dbReference>
<feature type="transmembrane region" description="Helical" evidence="1">
    <location>
        <begin position="164"/>
        <end position="180"/>
    </location>
</feature>
<dbReference type="InterPro" id="IPR012171">
    <property type="entry name" value="Fatty_acid_desaturase"/>
</dbReference>
<dbReference type="EMBL" id="JAALLT010000001">
    <property type="protein sequence ID" value="NGP75778.1"/>
    <property type="molecule type" value="Genomic_DNA"/>
</dbReference>
<keyword evidence="1" id="KW-0472">Membrane</keyword>
<organism evidence="3 4">
    <name type="scientific">Halalkalibaculum roseum</name>
    <dbReference type="NCBI Taxonomy" id="2709311"/>
    <lineage>
        <taxon>Bacteria</taxon>
        <taxon>Pseudomonadati</taxon>
        <taxon>Balneolota</taxon>
        <taxon>Balneolia</taxon>
        <taxon>Balneolales</taxon>
        <taxon>Balneolaceae</taxon>
        <taxon>Halalkalibaculum</taxon>
    </lineage>
</organism>
<dbReference type="PANTHER" id="PTHR19353">
    <property type="entry name" value="FATTY ACID DESATURASE 2"/>
    <property type="match status" value="1"/>
</dbReference>
<evidence type="ECO:0000259" key="2">
    <source>
        <dbReference type="Pfam" id="PF00487"/>
    </source>
</evidence>
<keyword evidence="1" id="KW-1133">Transmembrane helix</keyword>
<dbReference type="AlphaFoldDB" id="A0A6M1SUK0"/>
<dbReference type="CDD" id="cd03506">
    <property type="entry name" value="Delta6-FADS-like"/>
    <property type="match status" value="1"/>
</dbReference>
<dbReference type="Pfam" id="PF00487">
    <property type="entry name" value="FA_desaturase"/>
    <property type="match status" value="1"/>
</dbReference>
<feature type="transmembrane region" description="Helical" evidence="1">
    <location>
        <begin position="233"/>
        <end position="255"/>
    </location>
</feature>
<evidence type="ECO:0000256" key="1">
    <source>
        <dbReference type="SAM" id="Phobius"/>
    </source>
</evidence>
<name>A0A6M1SUK0_9BACT</name>
<accession>A0A6M1SUK0</accession>
<dbReference type="RefSeq" id="WP_165139386.1">
    <property type="nucleotide sequence ID" value="NZ_JAALLT010000001.1"/>
</dbReference>
<proteinExistence type="predicted"/>
<dbReference type="GO" id="GO:0008610">
    <property type="term" value="P:lipid biosynthetic process"/>
    <property type="evidence" value="ECO:0007669"/>
    <property type="project" value="UniProtKB-ARBA"/>
</dbReference>
<comment type="caution">
    <text evidence="3">The sequence shown here is derived from an EMBL/GenBank/DDBJ whole genome shotgun (WGS) entry which is preliminary data.</text>
</comment>
<feature type="domain" description="Fatty acid desaturase" evidence="2">
    <location>
        <begin position="65"/>
        <end position="339"/>
    </location>
</feature>
<keyword evidence="1" id="KW-0812">Transmembrane</keyword>
<evidence type="ECO:0000313" key="4">
    <source>
        <dbReference type="Proteomes" id="UP000473278"/>
    </source>
</evidence>
<feature type="transmembrane region" description="Helical" evidence="1">
    <location>
        <begin position="41"/>
        <end position="60"/>
    </location>
</feature>
<sequence length="365" mass="41868">MGVTRVSFKGTNDQDFITDLKNKVNRYFEQNDLSKKADYRMVLKTITLLTIYFGSYGLIISGAFSWQIMLGLCIIMGIGMAGIGFSVSHDALHGAYSSNKLINKILGYSFDLLGANGYIWKITHNVVHHTYTNIHEHDEDLEVAEFIRLSPHAEYKNIHKAQHYLAFVAYSFATLFWVFIKDYRYFFKDHLGPYENKSHPVSEWITLIVTKIIYYSYMLVIPLLVLSITWWQLLIGFLAVHLTAGVILGVIFQLAHVVEGTDHPTENTEGNIENAWMIHQMETTSDFAHRNKLLCWYIGGLNYQIEHHLFPKICSIHYPDIAPIVREVAEEHDVPYHYQPTLSAAIASHYRTLKKFGKSAEVSLA</sequence>
<protein>
    <submittedName>
        <fullName evidence="3">Acyl-CoA desaturase</fullName>
    </submittedName>
</protein>
<feature type="transmembrane region" description="Helical" evidence="1">
    <location>
        <begin position="204"/>
        <end position="226"/>
    </location>
</feature>
<dbReference type="PANTHER" id="PTHR19353:SF19">
    <property type="entry name" value="DELTA(5) FATTY ACID DESATURASE C-RELATED"/>
    <property type="match status" value="1"/>
</dbReference>